<reference evidence="5" key="1">
    <citation type="journal article" date="2014" name="Int. J. Syst. Evol. Microbiol.">
        <title>Complete genome sequence of Corynebacterium casei LMG S-19264T (=DSM 44701T), isolated from a smear-ripened cheese.</title>
        <authorList>
            <consortium name="US DOE Joint Genome Institute (JGI-PGF)"/>
            <person name="Walter F."/>
            <person name="Albersmeier A."/>
            <person name="Kalinowski J."/>
            <person name="Ruckert C."/>
        </authorList>
    </citation>
    <scope>NUCLEOTIDE SEQUENCE</scope>
    <source>
        <strain evidence="5">CGMCC 1.12153</strain>
    </source>
</reference>
<reference evidence="5" key="2">
    <citation type="submission" date="2020-09" db="EMBL/GenBank/DDBJ databases">
        <authorList>
            <person name="Sun Q."/>
            <person name="Zhou Y."/>
        </authorList>
    </citation>
    <scope>NUCLEOTIDE SEQUENCE</scope>
    <source>
        <strain evidence="5">CGMCC 1.12153</strain>
    </source>
</reference>
<feature type="domain" description="Bacillithiol biosynthesis BshC C-terminal coiled-coil" evidence="4">
    <location>
        <begin position="382"/>
        <end position="540"/>
    </location>
</feature>
<dbReference type="InterPro" id="IPR055399">
    <property type="entry name" value="CC_BshC"/>
</dbReference>
<proteinExistence type="inferred from homology"/>
<evidence type="ECO:0000313" key="6">
    <source>
        <dbReference type="Proteomes" id="UP000660110"/>
    </source>
</evidence>
<dbReference type="GO" id="GO:0016874">
    <property type="term" value="F:ligase activity"/>
    <property type="evidence" value="ECO:0007669"/>
    <property type="project" value="UniProtKB-UniRule"/>
</dbReference>
<protein>
    <recommendedName>
        <fullName evidence="2">Putative cysteine ligase BshC</fullName>
        <ecNumber evidence="2">6.-.-.-</ecNumber>
    </recommendedName>
</protein>
<dbReference type="Proteomes" id="UP000660110">
    <property type="component" value="Unassembled WGS sequence"/>
</dbReference>
<dbReference type="HAMAP" id="MF_01867">
    <property type="entry name" value="BshC"/>
    <property type="match status" value="1"/>
</dbReference>
<dbReference type="AlphaFoldDB" id="A0A917B065"/>
<dbReference type="Pfam" id="PF10079">
    <property type="entry name" value="Rossmann-like_BshC"/>
    <property type="match status" value="1"/>
</dbReference>
<dbReference type="NCBIfam" id="TIGR03998">
    <property type="entry name" value="thiol_BshC"/>
    <property type="match status" value="1"/>
</dbReference>
<evidence type="ECO:0000313" key="5">
    <source>
        <dbReference type="EMBL" id="GGF11811.1"/>
    </source>
</evidence>
<dbReference type="InterPro" id="IPR055398">
    <property type="entry name" value="Rossmann-like_BshC"/>
</dbReference>
<evidence type="ECO:0000259" key="4">
    <source>
        <dbReference type="Pfam" id="PF24850"/>
    </source>
</evidence>
<comment type="function">
    <text evidence="2">Involved in bacillithiol (BSH) biosynthesis. May catalyze the last step of the pathway, the addition of cysteine to glucosamine malate (GlcN-Mal) to generate BSH.</text>
</comment>
<accession>A0A917B065</accession>
<comment type="similarity">
    <text evidence="2">Belongs to the BshC family.</text>
</comment>
<organism evidence="5 6">
    <name type="scientific">Halobacillus andaensis</name>
    <dbReference type="NCBI Taxonomy" id="1176239"/>
    <lineage>
        <taxon>Bacteria</taxon>
        <taxon>Bacillati</taxon>
        <taxon>Bacillota</taxon>
        <taxon>Bacilli</taxon>
        <taxon>Bacillales</taxon>
        <taxon>Bacillaceae</taxon>
        <taxon>Halobacillus</taxon>
    </lineage>
</organism>
<comment type="caution">
    <text evidence="5">The sequence shown here is derived from an EMBL/GenBank/DDBJ whole genome shotgun (WGS) entry which is preliminary data.</text>
</comment>
<sequence>MRIDSISLADKNPLIADYKYHFSKVQDKFDYHPHGENTWLDRLNHIESTSYDRDLLVDELIRMNDQYGAGEATFTNINKLKDKRASVVVGGQQAGLLTGPLYTVHKIISILQLSRQKEKEVGAPVVPIFWIAGEDHDFAEINHIFMKKNGNMEKIQADTDVNEKSSVSDLPFNQKDIQQWLTSVFHELNETEHSVDLLHRLESMLRTSNSYSDFFAKLVHQLFPSEGLILLDAHDQEIRKLESQFFLKMIDENQVIAEGVHSLEQKNKQQGYPLSLDSEMDDAHLFYHHEGERVLLIRDENGDFKGKKEEVSLTKEQLRSIAEKKPWLLSNNVVTRPLMQECLLPVLAFVGGPGEISYWSALKPGFEALQLKMPPVVPRLSFTMVDRKSEQHMQRLQLDEKEVIEHGTASKKLAWLASTGTPPIRDLSKEVKKEMEMIHQPLREKAAQLSPDVAALAQKNWEYIEQSVEFLEKRMMQSIENQYQDQLEVFDELHVLLHPNGGFQERVWSVLPWLNAYGISLFEQLNSHDLSFEHTHYLVKV</sequence>
<dbReference type="RefSeq" id="WP_188376172.1">
    <property type="nucleotide sequence ID" value="NZ_BMEL01000001.1"/>
</dbReference>
<feature type="domain" description="Bacillithiol biosynthesis BshC N-terminal Rossmann-like" evidence="3">
    <location>
        <begin position="1"/>
        <end position="380"/>
    </location>
</feature>
<keyword evidence="1 2" id="KW-0436">Ligase</keyword>
<keyword evidence="6" id="KW-1185">Reference proteome</keyword>
<evidence type="ECO:0000259" key="3">
    <source>
        <dbReference type="Pfam" id="PF10079"/>
    </source>
</evidence>
<gene>
    <name evidence="2 5" type="primary">bshC</name>
    <name evidence="5" type="ORF">GCM10010954_08040</name>
</gene>
<evidence type="ECO:0000256" key="1">
    <source>
        <dbReference type="ARBA" id="ARBA00022598"/>
    </source>
</evidence>
<dbReference type="PIRSF" id="PIRSF012535">
    <property type="entry name" value="UCP012535"/>
    <property type="match status" value="1"/>
</dbReference>
<name>A0A917B065_HALAA</name>
<dbReference type="EC" id="6.-.-.-" evidence="2"/>
<dbReference type="InterPro" id="IPR011199">
    <property type="entry name" value="Bacillithiol_biosynth_BshC"/>
</dbReference>
<evidence type="ECO:0000256" key="2">
    <source>
        <dbReference type="HAMAP-Rule" id="MF_01867"/>
    </source>
</evidence>
<dbReference type="Pfam" id="PF24850">
    <property type="entry name" value="CC_BshC"/>
    <property type="match status" value="1"/>
</dbReference>
<dbReference type="EMBL" id="BMEL01000001">
    <property type="protein sequence ID" value="GGF11811.1"/>
    <property type="molecule type" value="Genomic_DNA"/>
</dbReference>